<feature type="transmembrane region" description="Helical" evidence="1">
    <location>
        <begin position="20"/>
        <end position="45"/>
    </location>
</feature>
<evidence type="ECO:0000313" key="2">
    <source>
        <dbReference type="EMBL" id="MEK0082424.1"/>
    </source>
</evidence>
<organism evidence="2 3">
    <name type="scientific">Benzoatithermus flavus</name>
    <dbReference type="NCBI Taxonomy" id="3108223"/>
    <lineage>
        <taxon>Bacteria</taxon>
        <taxon>Pseudomonadati</taxon>
        <taxon>Pseudomonadota</taxon>
        <taxon>Alphaproteobacteria</taxon>
        <taxon>Geminicoccales</taxon>
        <taxon>Geminicoccaceae</taxon>
        <taxon>Benzoatithermus</taxon>
    </lineage>
</organism>
<evidence type="ECO:0000313" key="3">
    <source>
        <dbReference type="Proteomes" id="UP001375743"/>
    </source>
</evidence>
<sequence>MSPHQHRREDQDARDVLQGIAAALPPSLVLCGVVAFVQTVLDLAIR</sequence>
<keyword evidence="1" id="KW-0472">Membrane</keyword>
<comment type="caution">
    <text evidence="2">The sequence shown here is derived from an EMBL/GenBank/DDBJ whole genome shotgun (WGS) entry which is preliminary data.</text>
</comment>
<proteinExistence type="predicted"/>
<keyword evidence="3" id="KW-1185">Reference proteome</keyword>
<dbReference type="EMBL" id="JBBLZC010000003">
    <property type="protein sequence ID" value="MEK0082424.1"/>
    <property type="molecule type" value="Genomic_DNA"/>
</dbReference>
<keyword evidence="1" id="KW-0812">Transmembrane</keyword>
<dbReference type="RefSeq" id="WP_418158273.1">
    <property type="nucleotide sequence ID" value="NZ_JBBLZC010000003.1"/>
</dbReference>
<name>A0ABU8XPY3_9PROT</name>
<accession>A0ABU8XPY3</accession>
<evidence type="ECO:0000256" key="1">
    <source>
        <dbReference type="SAM" id="Phobius"/>
    </source>
</evidence>
<protein>
    <submittedName>
        <fullName evidence="2">Uncharacterized protein</fullName>
    </submittedName>
</protein>
<reference evidence="2 3" key="1">
    <citation type="submission" date="2024-01" db="EMBL/GenBank/DDBJ databases">
        <title>Multi-omics insights into the function and evolution of sodium benzoate biodegradation pathways in Benzoatithermus flavus gen. nov., sp. nov. from hot spring.</title>
        <authorList>
            <person name="Hu C.-J."/>
            <person name="Li W.-J."/>
        </authorList>
    </citation>
    <scope>NUCLEOTIDE SEQUENCE [LARGE SCALE GENOMIC DNA]</scope>
    <source>
        <strain evidence="2 3">SYSU G07066</strain>
    </source>
</reference>
<dbReference type="Proteomes" id="UP001375743">
    <property type="component" value="Unassembled WGS sequence"/>
</dbReference>
<gene>
    <name evidence="2" type="ORF">U1T56_04630</name>
</gene>
<keyword evidence="1" id="KW-1133">Transmembrane helix</keyword>